<evidence type="ECO:0000256" key="1">
    <source>
        <dbReference type="SAM" id="MobiDB-lite"/>
    </source>
</evidence>
<dbReference type="AlphaFoldDB" id="A0A8H7T9P0"/>
<reference evidence="2" key="1">
    <citation type="submission" date="2021-02" db="EMBL/GenBank/DDBJ databases">
        <title>Genome sequence Cadophora malorum strain M34.</title>
        <authorList>
            <person name="Stefanovic E."/>
            <person name="Vu D."/>
            <person name="Scully C."/>
            <person name="Dijksterhuis J."/>
            <person name="Roader J."/>
            <person name="Houbraken J."/>
        </authorList>
    </citation>
    <scope>NUCLEOTIDE SEQUENCE</scope>
    <source>
        <strain evidence="2">M34</strain>
    </source>
</reference>
<keyword evidence="3" id="KW-1185">Reference proteome</keyword>
<feature type="compositionally biased region" description="Acidic residues" evidence="1">
    <location>
        <begin position="90"/>
        <end position="100"/>
    </location>
</feature>
<organism evidence="2 3">
    <name type="scientific">Cadophora malorum</name>
    <dbReference type="NCBI Taxonomy" id="108018"/>
    <lineage>
        <taxon>Eukaryota</taxon>
        <taxon>Fungi</taxon>
        <taxon>Dikarya</taxon>
        <taxon>Ascomycota</taxon>
        <taxon>Pezizomycotina</taxon>
        <taxon>Leotiomycetes</taxon>
        <taxon>Helotiales</taxon>
        <taxon>Ploettnerulaceae</taxon>
        <taxon>Cadophora</taxon>
    </lineage>
</organism>
<protein>
    <submittedName>
        <fullName evidence="2">Uncharacterized protein</fullName>
    </submittedName>
</protein>
<evidence type="ECO:0000313" key="2">
    <source>
        <dbReference type="EMBL" id="KAG4415055.1"/>
    </source>
</evidence>
<sequence>MVQSMGSIPRDGNGNPTGCTRCSTTEGGAQGPFASCRILPGNIPNIAGKPKAWLNSACANCYYHRQGADYDYDGDSGPKPGKPRASNGRDDDDDDDDDGDDSYKGPGVGTRRKKQGRRGNDTGRGSRTGISAR</sequence>
<proteinExistence type="predicted"/>
<name>A0A8H7T9P0_9HELO</name>
<evidence type="ECO:0000313" key="3">
    <source>
        <dbReference type="Proteomes" id="UP000664132"/>
    </source>
</evidence>
<dbReference type="Proteomes" id="UP000664132">
    <property type="component" value="Unassembled WGS sequence"/>
</dbReference>
<gene>
    <name evidence="2" type="ORF">IFR04_011827</name>
</gene>
<feature type="region of interest" description="Disordered" evidence="1">
    <location>
        <begin position="69"/>
        <end position="133"/>
    </location>
</feature>
<dbReference type="Pfam" id="PF12511">
    <property type="entry name" value="DUF3716"/>
    <property type="match status" value="1"/>
</dbReference>
<dbReference type="InterPro" id="IPR022190">
    <property type="entry name" value="DUF3716"/>
</dbReference>
<accession>A0A8H7T9P0</accession>
<dbReference type="EMBL" id="JAFJYH010000238">
    <property type="protein sequence ID" value="KAG4415055.1"/>
    <property type="molecule type" value="Genomic_DNA"/>
</dbReference>
<feature type="compositionally biased region" description="Polar residues" evidence="1">
    <location>
        <begin position="123"/>
        <end position="133"/>
    </location>
</feature>
<comment type="caution">
    <text evidence="2">The sequence shown here is derived from an EMBL/GenBank/DDBJ whole genome shotgun (WGS) entry which is preliminary data.</text>
</comment>